<dbReference type="RefSeq" id="WP_085214306.1">
    <property type="nucleotide sequence ID" value="NZ_FXAM01000001.1"/>
</dbReference>
<feature type="binding site" evidence="9">
    <location>
        <position position="98"/>
    </location>
    <ligand>
        <name>Ni(2+)</name>
        <dbReference type="ChEBI" id="CHEBI:49786"/>
    </ligand>
</feature>
<accession>A0A1Y6CYP2</accession>
<dbReference type="GO" id="GO:0019509">
    <property type="term" value="P:L-methionine salvage from methylthioadenosine"/>
    <property type="evidence" value="ECO:0007669"/>
    <property type="project" value="UniProtKB-UniRule"/>
</dbReference>
<feature type="binding site" evidence="9">
    <location>
        <position position="102"/>
    </location>
    <ligand>
        <name>Fe(2+)</name>
        <dbReference type="ChEBI" id="CHEBI:29033"/>
    </ligand>
</feature>
<keyword evidence="5 9" id="KW-0223">Dioxygenase</keyword>
<dbReference type="InterPro" id="IPR011051">
    <property type="entry name" value="RmlC_Cupin_sf"/>
</dbReference>
<dbReference type="STRING" id="1760988.SAMN02949497_3164"/>
<sequence length="186" mass="21461">MSVLTIHPADNPAQAERITDPDLMAERLWEIGVLFERWQAEHEFSHEADQDTVIAAYRHSIDRLIDRYEFHSVDVVSLKPDHPQKDELRAKFLSEHTHDDFEVRFFVEGRGLFYLHAEGKVYAVLCEQGDLISVPDNIQHWFDMGENPAFKCIRFFATPEGWVANFTGSAIAASFPKFEQYLAAYA</sequence>
<gene>
    <name evidence="9" type="primary">mtnD</name>
    <name evidence="10" type="ORF">SAMN02949497_3164</name>
</gene>
<evidence type="ECO:0000256" key="9">
    <source>
        <dbReference type="HAMAP-Rule" id="MF_01682"/>
    </source>
</evidence>
<comment type="function">
    <text evidence="9">Catalyzes 2 different reactions between oxygene and the acireductone 1,2-dihydroxy-3-keto-5-methylthiopentene (DHK-MTPene) depending upon the metal bound in the active site. Fe-containing acireductone dioxygenase (Fe-ARD) produces formate and 2-keto-4-methylthiobutyrate (KMTB), the alpha-ketoacid precursor of methionine in the methionine recycle pathway. Ni-containing acireductone dioxygenase (Ni-ARD) produces methylthiopropionate, carbon monoxide and formate, and does not lie on the methionine recycle pathway.</text>
</comment>
<evidence type="ECO:0000256" key="4">
    <source>
        <dbReference type="ARBA" id="ARBA00022723"/>
    </source>
</evidence>
<keyword evidence="7 9" id="KW-0408">Iron</keyword>
<evidence type="ECO:0000313" key="11">
    <source>
        <dbReference type="Proteomes" id="UP000192923"/>
    </source>
</evidence>
<dbReference type="OrthoDB" id="9795636at2"/>
<dbReference type="CDD" id="cd02232">
    <property type="entry name" value="cupin_ARD"/>
    <property type="match status" value="1"/>
</dbReference>
<feature type="site" description="Important to generate the dianion" evidence="9">
    <location>
        <position position="104"/>
    </location>
</feature>
<dbReference type="UniPathway" id="UPA00904">
    <property type="reaction ID" value="UER00878"/>
</dbReference>
<keyword evidence="11" id="KW-1185">Reference proteome</keyword>
<dbReference type="SUPFAM" id="SSF51182">
    <property type="entry name" value="RmlC-like cupins"/>
    <property type="match status" value="1"/>
</dbReference>
<keyword evidence="6 9" id="KW-0560">Oxidoreductase</keyword>
<dbReference type="GO" id="GO:0005506">
    <property type="term" value="F:iron ion binding"/>
    <property type="evidence" value="ECO:0007669"/>
    <property type="project" value="UniProtKB-UniRule"/>
</dbReference>
<feature type="binding site" evidence="9">
    <location>
        <position position="96"/>
    </location>
    <ligand>
        <name>Fe(2+)</name>
        <dbReference type="ChEBI" id="CHEBI:29033"/>
    </ligand>
</feature>
<dbReference type="InterPro" id="IPR014710">
    <property type="entry name" value="RmlC-like_jellyroll"/>
</dbReference>
<feature type="site" description="May play a role in metal incorporation in vivo" evidence="9">
    <location>
        <position position="95"/>
    </location>
</feature>
<evidence type="ECO:0000256" key="8">
    <source>
        <dbReference type="ARBA" id="ARBA00023167"/>
    </source>
</evidence>
<dbReference type="EC" id="1.13.11.54" evidence="9"/>
<feature type="binding site" evidence="9">
    <location>
        <position position="98"/>
    </location>
    <ligand>
        <name>Fe(2+)</name>
        <dbReference type="ChEBI" id="CHEBI:29033"/>
    </ligand>
</feature>
<dbReference type="Proteomes" id="UP000192923">
    <property type="component" value="Unassembled WGS sequence"/>
</dbReference>
<comment type="catalytic activity">
    <reaction evidence="1 9">
        <text>1,2-dihydroxy-5-(methylsulfanyl)pent-1-en-3-one + O2 = 4-methylsulfanyl-2-oxobutanoate + formate + 2 H(+)</text>
        <dbReference type="Rhea" id="RHEA:24504"/>
        <dbReference type="ChEBI" id="CHEBI:15378"/>
        <dbReference type="ChEBI" id="CHEBI:15379"/>
        <dbReference type="ChEBI" id="CHEBI:15740"/>
        <dbReference type="ChEBI" id="CHEBI:16723"/>
        <dbReference type="ChEBI" id="CHEBI:49252"/>
        <dbReference type="EC" id="1.13.11.54"/>
    </reaction>
</comment>
<evidence type="ECO:0000256" key="6">
    <source>
        <dbReference type="ARBA" id="ARBA00023002"/>
    </source>
</evidence>
<dbReference type="GO" id="GO:0010308">
    <property type="term" value="F:acireductone dioxygenase (Ni2+-requiring) activity"/>
    <property type="evidence" value="ECO:0007669"/>
    <property type="project" value="UniProtKB-UniRule"/>
</dbReference>
<feature type="binding site" evidence="9">
    <location>
        <position position="140"/>
    </location>
    <ligand>
        <name>Fe(2+)</name>
        <dbReference type="ChEBI" id="CHEBI:29033"/>
    </ligand>
</feature>
<evidence type="ECO:0000256" key="3">
    <source>
        <dbReference type="ARBA" id="ARBA00022605"/>
    </source>
</evidence>
<evidence type="ECO:0000256" key="5">
    <source>
        <dbReference type="ARBA" id="ARBA00022964"/>
    </source>
</evidence>
<comment type="subunit">
    <text evidence="9">Monomer.</text>
</comment>
<dbReference type="EMBL" id="FXAM01000001">
    <property type="protein sequence ID" value="SMF95789.1"/>
    <property type="molecule type" value="Genomic_DNA"/>
</dbReference>
<evidence type="ECO:0000313" key="10">
    <source>
        <dbReference type="EMBL" id="SMF95789.1"/>
    </source>
</evidence>
<dbReference type="Pfam" id="PF03079">
    <property type="entry name" value="ARD"/>
    <property type="match status" value="1"/>
</dbReference>
<dbReference type="InterPro" id="IPR023956">
    <property type="entry name" value="ARD_bac"/>
</dbReference>
<comment type="pathway">
    <text evidence="9">Amino-acid biosynthesis; L-methionine biosynthesis via salvage pathway; L-methionine from S-methyl-5-thio-alpha-D-ribose 1-phosphate: step 5/6.</text>
</comment>
<keyword evidence="8 9" id="KW-0486">Methionine biosynthesis</keyword>
<evidence type="ECO:0000256" key="7">
    <source>
        <dbReference type="ARBA" id="ARBA00023004"/>
    </source>
</evidence>
<keyword evidence="3 9" id="KW-0028">Amino-acid biosynthesis</keyword>
<comment type="cofactor">
    <cofactor evidence="9">
        <name>Ni(2+)</name>
        <dbReference type="ChEBI" id="CHEBI:49786"/>
    </cofactor>
    <text evidence="9">Binds 1 nickel ion per monomer.</text>
</comment>
<dbReference type="EC" id="1.13.11.53" evidence="9"/>
<dbReference type="InterPro" id="IPR004313">
    <property type="entry name" value="ARD"/>
</dbReference>
<dbReference type="GO" id="GO:0010309">
    <property type="term" value="F:acireductone dioxygenase [iron(II)-requiring] activity"/>
    <property type="evidence" value="ECO:0007669"/>
    <property type="project" value="UniProtKB-UniRule"/>
</dbReference>
<dbReference type="Gene3D" id="2.60.120.10">
    <property type="entry name" value="Jelly Rolls"/>
    <property type="match status" value="1"/>
</dbReference>
<organism evidence="10 11">
    <name type="scientific">Methylomagnum ishizawai</name>
    <dbReference type="NCBI Taxonomy" id="1760988"/>
    <lineage>
        <taxon>Bacteria</taxon>
        <taxon>Pseudomonadati</taxon>
        <taxon>Pseudomonadota</taxon>
        <taxon>Gammaproteobacteria</taxon>
        <taxon>Methylococcales</taxon>
        <taxon>Methylococcaceae</taxon>
        <taxon>Methylomagnum</taxon>
    </lineage>
</organism>
<feature type="binding site" evidence="9">
    <location>
        <position position="96"/>
    </location>
    <ligand>
        <name>Ni(2+)</name>
        <dbReference type="ChEBI" id="CHEBI:49786"/>
    </ligand>
</feature>
<proteinExistence type="inferred from homology"/>
<dbReference type="GO" id="GO:0016151">
    <property type="term" value="F:nickel cation binding"/>
    <property type="evidence" value="ECO:0007669"/>
    <property type="project" value="UniProtKB-UniRule"/>
</dbReference>
<evidence type="ECO:0000256" key="1">
    <source>
        <dbReference type="ARBA" id="ARBA00000428"/>
    </source>
</evidence>
<dbReference type="AlphaFoldDB" id="A0A1Y6CYP2"/>
<name>A0A1Y6CYP2_9GAMM</name>
<keyword evidence="4 9" id="KW-0479">Metal-binding</keyword>
<comment type="catalytic activity">
    <reaction evidence="9">
        <text>1,2-dihydroxy-5-(methylsulfanyl)pent-1-en-3-one + O2 = 3-(methylsulfanyl)propanoate + CO + formate + 2 H(+)</text>
        <dbReference type="Rhea" id="RHEA:14161"/>
        <dbReference type="ChEBI" id="CHEBI:15378"/>
        <dbReference type="ChEBI" id="CHEBI:15379"/>
        <dbReference type="ChEBI" id="CHEBI:15740"/>
        <dbReference type="ChEBI" id="CHEBI:17245"/>
        <dbReference type="ChEBI" id="CHEBI:49016"/>
        <dbReference type="ChEBI" id="CHEBI:49252"/>
        <dbReference type="EC" id="1.13.11.53"/>
    </reaction>
</comment>
<comment type="cofactor">
    <cofactor evidence="9">
        <name>Fe(2+)</name>
        <dbReference type="ChEBI" id="CHEBI:29033"/>
    </cofactor>
    <text evidence="9">Binds 1 Fe(2+) cation per monomer.</text>
</comment>
<feature type="binding site" evidence="9">
    <location>
        <position position="140"/>
    </location>
    <ligand>
        <name>Ni(2+)</name>
        <dbReference type="ChEBI" id="CHEBI:49786"/>
    </ligand>
</feature>
<reference evidence="10 11" key="1">
    <citation type="submission" date="2016-12" db="EMBL/GenBank/DDBJ databases">
        <authorList>
            <person name="Song W.-J."/>
            <person name="Kurnit D.M."/>
        </authorList>
    </citation>
    <scope>NUCLEOTIDE SEQUENCE [LARGE SCALE GENOMIC DNA]</scope>
    <source>
        <strain evidence="10 11">175</strain>
    </source>
</reference>
<dbReference type="GO" id="GO:0019284">
    <property type="term" value="P:L-methionine salvage from S-adenosylmethionine"/>
    <property type="evidence" value="ECO:0007669"/>
    <property type="project" value="InterPro"/>
</dbReference>
<comment type="caution">
    <text evidence="9">Lacks conserved residue(s) required for the propagation of feature annotation.</text>
</comment>
<comment type="similarity">
    <text evidence="9">Belongs to the acireductone dioxygenase (ARD) family.</text>
</comment>
<feature type="binding site" evidence="9">
    <location>
        <position position="102"/>
    </location>
    <ligand>
        <name>Ni(2+)</name>
        <dbReference type="ChEBI" id="CHEBI:49786"/>
    </ligand>
</feature>
<dbReference type="PANTHER" id="PTHR23418">
    <property type="entry name" value="ACIREDUCTONE DIOXYGENASE"/>
    <property type="match status" value="1"/>
</dbReference>
<keyword evidence="2 9" id="KW-0533">Nickel</keyword>
<evidence type="ECO:0000256" key="2">
    <source>
        <dbReference type="ARBA" id="ARBA00022596"/>
    </source>
</evidence>
<dbReference type="HAMAP" id="MF_01682">
    <property type="entry name" value="Salvage_MtnD"/>
    <property type="match status" value="1"/>
</dbReference>
<protein>
    <recommendedName>
        <fullName evidence="9">Acireductone dioxygenase</fullName>
    </recommendedName>
    <alternativeName>
        <fullName evidence="9">1,2-dihydroxy-3-keto-5-methylthiopentene dioxygenase</fullName>
        <shortName evidence="9">DHK-MTPene dioxygenase</shortName>
    </alternativeName>
    <alternativeName>
        <fullName evidence="9">Acireductone dioxygenase (Fe(2+)-requiring)</fullName>
        <shortName evidence="9">ARD'</shortName>
        <shortName evidence="9">Fe-ARD</shortName>
        <ecNumber evidence="9">1.13.11.54</ecNumber>
    </alternativeName>
    <alternativeName>
        <fullName evidence="9">Acireductone dioxygenase (Ni(2+)-requiring)</fullName>
        <shortName evidence="9">ARD</shortName>
        <shortName evidence="9">Ni-ARD</shortName>
        <ecNumber evidence="9">1.13.11.53</ecNumber>
    </alternativeName>
</protein>
<dbReference type="PANTHER" id="PTHR23418:SF0">
    <property type="entry name" value="ACIREDUCTONE DIOXYGENASE"/>
    <property type="match status" value="1"/>
</dbReference>